<evidence type="ECO:0000313" key="5">
    <source>
        <dbReference type="Proteomes" id="UP001519460"/>
    </source>
</evidence>
<gene>
    <name evidence="4" type="ORF">BaRGS_00013399</name>
</gene>
<evidence type="ECO:0000256" key="3">
    <source>
        <dbReference type="SAM" id="SignalP"/>
    </source>
</evidence>
<comment type="caution">
    <text evidence="4">The sequence shown here is derived from an EMBL/GenBank/DDBJ whole genome shotgun (WGS) entry which is preliminary data.</text>
</comment>
<proteinExistence type="predicted"/>
<reference evidence="4 5" key="1">
    <citation type="journal article" date="2023" name="Sci. Data">
        <title>Genome assembly of the Korean intertidal mud-creeper Batillaria attramentaria.</title>
        <authorList>
            <person name="Patra A.K."/>
            <person name="Ho P.T."/>
            <person name="Jun S."/>
            <person name="Lee S.J."/>
            <person name="Kim Y."/>
            <person name="Won Y.J."/>
        </authorList>
    </citation>
    <scope>NUCLEOTIDE SEQUENCE [LARGE SCALE GENOMIC DNA]</scope>
    <source>
        <strain evidence="4">Wonlab-2016</strain>
    </source>
</reference>
<dbReference type="Proteomes" id="UP001519460">
    <property type="component" value="Unassembled WGS sequence"/>
</dbReference>
<feature type="signal peptide" evidence="3">
    <location>
        <begin position="1"/>
        <end position="22"/>
    </location>
</feature>
<dbReference type="AlphaFoldDB" id="A0ABD0L8G1"/>
<name>A0ABD0L8G1_9CAEN</name>
<evidence type="ECO:0000313" key="4">
    <source>
        <dbReference type="EMBL" id="KAK7495460.1"/>
    </source>
</evidence>
<feature type="compositionally biased region" description="Polar residues" evidence="1">
    <location>
        <begin position="134"/>
        <end position="146"/>
    </location>
</feature>
<sequence>MMGIFIRVGLIVCSIGSFQCHSASPCARFDFPTLSDTVVTAAENTTISFPFTIKSDGCTSLDPARVMDLKIGPPQFETGVRRQKFDVKSGDDARPTFPVRAHTPKFARCLLRKLHPTTKLEKPKIDPDAENSDSDSVTPQSVLEESNADLSGSNLTVVVVGVNVAVFTTLTIVAVIVICVVRIKRGGATAARQSPFAAEELDSLPPSPPPCGLNLPAFPEYHPIPNVDLRPKSPHYPTLPLPRRPVTVSDDYLIPIPTPRGRVRIRSDGDTLPDSDSGRGSKLGKRRHTFSHLAVLESDV</sequence>
<keyword evidence="2" id="KW-0472">Membrane</keyword>
<accession>A0ABD0L8G1</accession>
<evidence type="ECO:0000256" key="2">
    <source>
        <dbReference type="SAM" id="Phobius"/>
    </source>
</evidence>
<feature type="region of interest" description="Disordered" evidence="1">
    <location>
        <begin position="259"/>
        <end position="286"/>
    </location>
</feature>
<keyword evidence="3" id="KW-0732">Signal</keyword>
<feature type="transmembrane region" description="Helical" evidence="2">
    <location>
        <begin position="155"/>
        <end position="183"/>
    </location>
</feature>
<organism evidence="4 5">
    <name type="scientific">Batillaria attramentaria</name>
    <dbReference type="NCBI Taxonomy" id="370345"/>
    <lineage>
        <taxon>Eukaryota</taxon>
        <taxon>Metazoa</taxon>
        <taxon>Spiralia</taxon>
        <taxon>Lophotrochozoa</taxon>
        <taxon>Mollusca</taxon>
        <taxon>Gastropoda</taxon>
        <taxon>Caenogastropoda</taxon>
        <taxon>Sorbeoconcha</taxon>
        <taxon>Cerithioidea</taxon>
        <taxon>Batillariidae</taxon>
        <taxon>Batillaria</taxon>
    </lineage>
</organism>
<keyword evidence="5" id="KW-1185">Reference proteome</keyword>
<protein>
    <submittedName>
        <fullName evidence="4">Uncharacterized protein</fullName>
    </submittedName>
</protein>
<feature type="region of interest" description="Disordered" evidence="1">
    <location>
        <begin position="120"/>
        <end position="146"/>
    </location>
</feature>
<keyword evidence="2" id="KW-1133">Transmembrane helix</keyword>
<feature type="chain" id="PRO_5044822649" evidence="3">
    <location>
        <begin position="23"/>
        <end position="300"/>
    </location>
</feature>
<dbReference type="EMBL" id="JACVVK020000075">
    <property type="protein sequence ID" value="KAK7495460.1"/>
    <property type="molecule type" value="Genomic_DNA"/>
</dbReference>
<evidence type="ECO:0000256" key="1">
    <source>
        <dbReference type="SAM" id="MobiDB-lite"/>
    </source>
</evidence>
<keyword evidence="2" id="KW-0812">Transmembrane</keyword>